<reference evidence="2" key="1">
    <citation type="journal article" date="2020" name="Nature">
        <title>Giant virus diversity and host interactions through global metagenomics.</title>
        <authorList>
            <person name="Schulz F."/>
            <person name="Roux S."/>
            <person name="Paez-Espino D."/>
            <person name="Jungbluth S."/>
            <person name="Walsh D.A."/>
            <person name="Denef V.J."/>
            <person name="McMahon K.D."/>
            <person name="Konstantinidis K.T."/>
            <person name="Eloe-Fadrosh E.A."/>
            <person name="Kyrpides N.C."/>
            <person name="Woyke T."/>
        </authorList>
    </citation>
    <scope>NUCLEOTIDE SEQUENCE</scope>
    <source>
        <strain evidence="2">GVMAG-M-3300023174-176</strain>
    </source>
</reference>
<accession>A0A6C0DHL1</accession>
<evidence type="ECO:0000313" key="2">
    <source>
        <dbReference type="EMBL" id="QHT15724.1"/>
    </source>
</evidence>
<feature type="region of interest" description="Disordered" evidence="1">
    <location>
        <begin position="32"/>
        <end position="64"/>
    </location>
</feature>
<feature type="compositionally biased region" description="Low complexity" evidence="1">
    <location>
        <begin position="36"/>
        <end position="45"/>
    </location>
</feature>
<name>A0A6C0DHL1_9ZZZZ</name>
<proteinExistence type="predicted"/>
<evidence type="ECO:0000256" key="1">
    <source>
        <dbReference type="SAM" id="MobiDB-lite"/>
    </source>
</evidence>
<organism evidence="2">
    <name type="scientific">viral metagenome</name>
    <dbReference type="NCBI Taxonomy" id="1070528"/>
    <lineage>
        <taxon>unclassified sequences</taxon>
        <taxon>metagenomes</taxon>
        <taxon>organismal metagenomes</taxon>
    </lineage>
</organism>
<dbReference type="EMBL" id="MN739613">
    <property type="protein sequence ID" value="QHT15724.1"/>
    <property type="molecule type" value="Genomic_DNA"/>
</dbReference>
<sequence length="136" mass="15743">MANPLSMFAKTWTKEESKKLISSIQEKYSVEEITQEQEQTQSQKQPDALKSDSISQQKETIHEQDDTYEELCCEYCNRQFTTILDTTVHEKTCLAKNVKSRHVKQTTTKTPQTCHICGNTGHLPVHCKVTHFEKEH</sequence>
<dbReference type="AlphaFoldDB" id="A0A6C0DHL1"/>
<protein>
    <submittedName>
        <fullName evidence="2">Uncharacterized protein</fullName>
    </submittedName>
</protein>